<reference evidence="4" key="1">
    <citation type="submission" date="2016-06" db="UniProtKB">
        <authorList>
            <consortium name="WormBaseParasite"/>
        </authorList>
    </citation>
    <scope>IDENTIFICATION</scope>
</reference>
<evidence type="ECO:0000256" key="1">
    <source>
        <dbReference type="SAM" id="MobiDB-lite"/>
    </source>
</evidence>
<dbReference type="AlphaFoldDB" id="A0A183J7Z0"/>
<feature type="compositionally biased region" description="Polar residues" evidence="1">
    <location>
        <begin position="106"/>
        <end position="121"/>
    </location>
</feature>
<proteinExistence type="predicted"/>
<gene>
    <name evidence="2" type="ORF">SBAD_LOCUS11988</name>
</gene>
<evidence type="ECO:0000313" key="4">
    <source>
        <dbReference type="WBParaSite" id="SBAD_0001238801-mRNA-1"/>
    </source>
</evidence>
<organism evidence="4">
    <name type="scientific">Soboliphyme baturini</name>
    <dbReference type="NCBI Taxonomy" id="241478"/>
    <lineage>
        <taxon>Eukaryota</taxon>
        <taxon>Metazoa</taxon>
        <taxon>Ecdysozoa</taxon>
        <taxon>Nematoda</taxon>
        <taxon>Enoplea</taxon>
        <taxon>Dorylaimia</taxon>
        <taxon>Dioctophymatida</taxon>
        <taxon>Dioctophymatoidea</taxon>
        <taxon>Soboliphymatidae</taxon>
        <taxon>Soboliphyme</taxon>
    </lineage>
</organism>
<dbReference type="Proteomes" id="UP000270296">
    <property type="component" value="Unassembled WGS sequence"/>
</dbReference>
<protein>
    <submittedName>
        <fullName evidence="4">DOMON domain-containing protein</fullName>
    </submittedName>
</protein>
<accession>A0A183J7Z0</accession>
<reference evidence="2 3" key="2">
    <citation type="submission" date="2018-11" db="EMBL/GenBank/DDBJ databases">
        <authorList>
            <consortium name="Pathogen Informatics"/>
        </authorList>
    </citation>
    <scope>NUCLEOTIDE SEQUENCE [LARGE SCALE GENOMIC DNA]</scope>
</reference>
<evidence type="ECO:0000313" key="2">
    <source>
        <dbReference type="EMBL" id="VDP44540.1"/>
    </source>
</evidence>
<sequence length="121" mass="13091">MPVLPPLRTSGRSHSLFCGLAGDSHKSEIAKHVTDRHLFRLKTMIVSLFVFCFLLLSLPDDHSAVVGAITWDTALVAGPDATMFNSNGEKLKFGSITAKDEPIGSRNATAPSEHNQTSSNR</sequence>
<dbReference type="EMBL" id="UZAM01016740">
    <property type="protein sequence ID" value="VDP44540.1"/>
    <property type="molecule type" value="Genomic_DNA"/>
</dbReference>
<feature type="region of interest" description="Disordered" evidence="1">
    <location>
        <begin position="96"/>
        <end position="121"/>
    </location>
</feature>
<keyword evidence="3" id="KW-1185">Reference proteome</keyword>
<evidence type="ECO:0000313" key="3">
    <source>
        <dbReference type="Proteomes" id="UP000270296"/>
    </source>
</evidence>
<name>A0A183J7Z0_9BILA</name>
<dbReference type="WBParaSite" id="SBAD_0001238801-mRNA-1">
    <property type="protein sequence ID" value="SBAD_0001238801-mRNA-1"/>
    <property type="gene ID" value="SBAD_0001238801"/>
</dbReference>